<dbReference type="PANTHER" id="PTHR22888:SF9">
    <property type="entry name" value="CYTOCHROME C OXIDASE SUBUNIT 2"/>
    <property type="match status" value="1"/>
</dbReference>
<dbReference type="InterPro" id="IPR008972">
    <property type="entry name" value="Cupredoxin"/>
</dbReference>
<dbReference type="Gene3D" id="1.10.287.90">
    <property type="match status" value="1"/>
</dbReference>
<dbReference type="InterPro" id="IPR002429">
    <property type="entry name" value="CcO_II-like_C"/>
</dbReference>
<evidence type="ECO:0000256" key="10">
    <source>
        <dbReference type="ARBA" id="ARBA00023136"/>
    </source>
</evidence>
<proteinExistence type="inferred from homology"/>
<dbReference type="Proteomes" id="UP000184225">
    <property type="component" value="Unassembled WGS sequence"/>
</dbReference>
<dbReference type="InterPro" id="IPR011759">
    <property type="entry name" value="Cyt_c_oxidase_su2_TM_dom"/>
</dbReference>
<evidence type="ECO:0000256" key="12">
    <source>
        <dbReference type="SAM" id="Phobius"/>
    </source>
</evidence>
<keyword evidence="6 12" id="KW-0812">Transmembrane</keyword>
<comment type="subcellular location">
    <subcellularLocation>
        <location evidence="1">Membrane</location>
        <topology evidence="1">Multi-pass membrane protein</topology>
    </subcellularLocation>
</comment>
<dbReference type="RefSeq" id="WP_073150769.1">
    <property type="nucleotide sequence ID" value="NZ_FQYY01000005.1"/>
</dbReference>
<keyword evidence="10 12" id="KW-0472">Membrane</keyword>
<evidence type="ECO:0000313" key="16">
    <source>
        <dbReference type="Proteomes" id="UP000184225"/>
    </source>
</evidence>
<evidence type="ECO:0000256" key="11">
    <source>
        <dbReference type="ARBA" id="ARBA00031389"/>
    </source>
</evidence>
<accession>A0A1M6EUB0</accession>
<keyword evidence="8" id="KW-0249">Electron transport</keyword>
<evidence type="ECO:0000256" key="5">
    <source>
        <dbReference type="ARBA" id="ARBA00022660"/>
    </source>
</evidence>
<evidence type="ECO:0000259" key="14">
    <source>
        <dbReference type="PROSITE" id="PS50999"/>
    </source>
</evidence>
<dbReference type="OrthoDB" id="9781261at2"/>
<protein>
    <recommendedName>
        <fullName evidence="3">cytochrome-c oxidase</fullName>
        <ecNumber evidence="3">7.1.1.9</ecNumber>
    </recommendedName>
    <alternativeName>
        <fullName evidence="11">Cytochrome c oxidase polypeptide II</fullName>
    </alternativeName>
</protein>
<evidence type="ECO:0000256" key="4">
    <source>
        <dbReference type="ARBA" id="ARBA00022448"/>
    </source>
</evidence>
<keyword evidence="5" id="KW-0679">Respiratory chain</keyword>
<keyword evidence="7" id="KW-1278">Translocase</keyword>
<feature type="transmembrane region" description="Helical" evidence="12">
    <location>
        <begin position="47"/>
        <end position="66"/>
    </location>
</feature>
<dbReference type="GO" id="GO:0004129">
    <property type="term" value="F:cytochrome-c oxidase activity"/>
    <property type="evidence" value="ECO:0007669"/>
    <property type="project" value="UniProtKB-EC"/>
</dbReference>
<reference evidence="15 16" key="1">
    <citation type="submission" date="2016-11" db="EMBL/GenBank/DDBJ databases">
        <authorList>
            <person name="Jaros S."/>
            <person name="Januszkiewicz K."/>
            <person name="Wedrychowicz H."/>
        </authorList>
    </citation>
    <scope>NUCLEOTIDE SEQUENCE [LARGE SCALE GENOMIC DNA]</scope>
    <source>
        <strain evidence="15 16">DSM 21425</strain>
    </source>
</reference>
<dbReference type="GO" id="GO:0042773">
    <property type="term" value="P:ATP synthesis coupled electron transport"/>
    <property type="evidence" value="ECO:0007669"/>
    <property type="project" value="TreeGrafter"/>
</dbReference>
<dbReference type="EMBL" id="FQYY01000005">
    <property type="protein sequence ID" value="SHI89081.1"/>
    <property type="molecule type" value="Genomic_DNA"/>
</dbReference>
<evidence type="ECO:0000256" key="6">
    <source>
        <dbReference type="ARBA" id="ARBA00022692"/>
    </source>
</evidence>
<feature type="domain" description="Cytochrome oxidase subunit II copper A binding" evidence="13">
    <location>
        <begin position="163"/>
        <end position="343"/>
    </location>
</feature>
<dbReference type="PANTHER" id="PTHR22888">
    <property type="entry name" value="CYTOCHROME C OXIDASE, SUBUNIT II"/>
    <property type="match status" value="1"/>
</dbReference>
<evidence type="ECO:0000313" key="15">
    <source>
        <dbReference type="EMBL" id="SHI89081.1"/>
    </source>
</evidence>
<evidence type="ECO:0000256" key="7">
    <source>
        <dbReference type="ARBA" id="ARBA00022967"/>
    </source>
</evidence>
<dbReference type="Pfam" id="PF02790">
    <property type="entry name" value="COX2_TM"/>
    <property type="match status" value="1"/>
</dbReference>
<sequence length="363" mass="42032">MTVFLIIVVIALLGLTFWQMSKILKLSNSTDHDSNQVANNTDNKNQGYLMIAFVSFLYLLMAYSFWNWSDLYLPEAASEHGKDYDRLMFISIGLIMFVQVITQFLLFFFAYKYKGAKGRRALFYADNDKLEFIWTIIPVIVLAGLIIYGLFTWSDIMNIEDDEDALVVEIYAYQFGWKARYSGEDNTLGKANVRFIEGTNVVGVDESDSYAKDDKITTELHLPVNRPVLFKFRSQDVLHSAYFPFFRAQMNVVPGMITQFSFTPTITSEEMKNSEYMVDKVKELNQIRKEKSKELVANGDVALDPYEFEYYLLCNKICGISHFNMQMKIVVEEEEDFNSWIAEQEAFGESLKKEEEQKVTSNN</sequence>
<dbReference type="PROSITE" id="PS50857">
    <property type="entry name" value="COX2_CUA"/>
    <property type="match status" value="1"/>
</dbReference>
<dbReference type="Gene3D" id="2.60.40.420">
    <property type="entry name" value="Cupredoxins - blue copper proteins"/>
    <property type="match status" value="1"/>
</dbReference>
<keyword evidence="16" id="KW-1185">Reference proteome</keyword>
<dbReference type="SUPFAM" id="SSF81464">
    <property type="entry name" value="Cytochrome c oxidase subunit II-like, transmembrane region"/>
    <property type="match status" value="1"/>
</dbReference>
<evidence type="ECO:0000256" key="9">
    <source>
        <dbReference type="ARBA" id="ARBA00022989"/>
    </source>
</evidence>
<keyword evidence="4" id="KW-0813">Transport</keyword>
<feature type="transmembrane region" description="Helical" evidence="12">
    <location>
        <begin position="86"/>
        <end position="111"/>
    </location>
</feature>
<gene>
    <name evidence="15" type="ORF">SAMN04488096_105265</name>
</gene>
<evidence type="ECO:0000256" key="3">
    <source>
        <dbReference type="ARBA" id="ARBA00012949"/>
    </source>
</evidence>
<evidence type="ECO:0000259" key="13">
    <source>
        <dbReference type="PROSITE" id="PS50857"/>
    </source>
</evidence>
<feature type="transmembrane region" description="Helical" evidence="12">
    <location>
        <begin position="6"/>
        <end position="26"/>
    </location>
</feature>
<dbReference type="PROSITE" id="PS50999">
    <property type="entry name" value="COX2_TM"/>
    <property type="match status" value="1"/>
</dbReference>
<keyword evidence="9 12" id="KW-1133">Transmembrane helix</keyword>
<comment type="similarity">
    <text evidence="2">Belongs to the cytochrome c oxidase subunit 2 family.</text>
</comment>
<dbReference type="InterPro" id="IPR045187">
    <property type="entry name" value="CcO_II"/>
</dbReference>
<dbReference type="GO" id="GO:0005507">
    <property type="term" value="F:copper ion binding"/>
    <property type="evidence" value="ECO:0007669"/>
    <property type="project" value="InterPro"/>
</dbReference>
<dbReference type="AlphaFoldDB" id="A0A1M6EUB0"/>
<dbReference type="GO" id="GO:0016020">
    <property type="term" value="C:membrane"/>
    <property type="evidence" value="ECO:0007669"/>
    <property type="project" value="UniProtKB-SubCell"/>
</dbReference>
<organism evidence="15 16">
    <name type="scientific">Mesonia phycicola</name>
    <dbReference type="NCBI Taxonomy" id="579105"/>
    <lineage>
        <taxon>Bacteria</taxon>
        <taxon>Pseudomonadati</taxon>
        <taxon>Bacteroidota</taxon>
        <taxon>Flavobacteriia</taxon>
        <taxon>Flavobacteriales</taxon>
        <taxon>Flavobacteriaceae</taxon>
        <taxon>Mesonia</taxon>
    </lineage>
</organism>
<dbReference type="InterPro" id="IPR036257">
    <property type="entry name" value="Cyt_c_oxidase_su2_TM_sf"/>
</dbReference>
<dbReference type="SUPFAM" id="SSF49503">
    <property type="entry name" value="Cupredoxins"/>
    <property type="match status" value="1"/>
</dbReference>
<evidence type="ECO:0000256" key="2">
    <source>
        <dbReference type="ARBA" id="ARBA00007866"/>
    </source>
</evidence>
<evidence type="ECO:0000256" key="1">
    <source>
        <dbReference type="ARBA" id="ARBA00004141"/>
    </source>
</evidence>
<feature type="transmembrane region" description="Helical" evidence="12">
    <location>
        <begin position="132"/>
        <end position="151"/>
    </location>
</feature>
<dbReference type="EC" id="7.1.1.9" evidence="3"/>
<feature type="domain" description="Cytochrome oxidase subunit II transmembrane region profile" evidence="14">
    <location>
        <begin position="65"/>
        <end position="160"/>
    </location>
</feature>
<dbReference type="STRING" id="579105.SAMN04488096_105265"/>
<evidence type="ECO:0000256" key="8">
    <source>
        <dbReference type="ARBA" id="ARBA00022982"/>
    </source>
</evidence>
<name>A0A1M6EUB0_9FLAO</name>